<dbReference type="InterPro" id="IPR013083">
    <property type="entry name" value="Znf_RING/FYVE/PHD"/>
</dbReference>
<evidence type="ECO:0000256" key="3">
    <source>
        <dbReference type="ARBA" id="ARBA00022833"/>
    </source>
</evidence>
<keyword evidence="2" id="KW-0863">Zinc-finger</keyword>
<dbReference type="Pfam" id="PF12906">
    <property type="entry name" value="RINGv"/>
    <property type="match status" value="1"/>
</dbReference>
<dbReference type="SMART" id="SM00744">
    <property type="entry name" value="RINGv"/>
    <property type="match status" value="1"/>
</dbReference>
<evidence type="ECO:0000313" key="8">
    <source>
        <dbReference type="Proteomes" id="UP001445335"/>
    </source>
</evidence>
<evidence type="ECO:0000256" key="5">
    <source>
        <dbReference type="SAM" id="Phobius"/>
    </source>
</evidence>
<evidence type="ECO:0000256" key="2">
    <source>
        <dbReference type="ARBA" id="ARBA00022771"/>
    </source>
</evidence>
<dbReference type="Gene3D" id="3.30.40.10">
    <property type="entry name" value="Zinc/RING finger domain, C3HC4 (zinc finger)"/>
    <property type="match status" value="1"/>
</dbReference>
<keyword evidence="3" id="KW-0862">Zinc</keyword>
<keyword evidence="5" id="KW-1133">Transmembrane helix</keyword>
<comment type="caution">
    <text evidence="7">The sequence shown here is derived from an EMBL/GenBank/DDBJ whole genome shotgun (WGS) entry which is preliminary data.</text>
</comment>
<evidence type="ECO:0000313" key="7">
    <source>
        <dbReference type="EMBL" id="KAK9821295.1"/>
    </source>
</evidence>
<keyword evidence="5" id="KW-0472">Membrane</keyword>
<dbReference type="GO" id="GO:0008270">
    <property type="term" value="F:zinc ion binding"/>
    <property type="evidence" value="ECO:0007669"/>
    <property type="project" value="UniProtKB-KW"/>
</dbReference>
<sequence length="353" mass="36881">MSAQEPSQSGSGAGSAEHPLSRRDRWLPGYFARVGQASRAPRFWRALSWRSPSGSAPNSSGDVETGERLLSRERSTSDDSAAQVLEVRPGSSNALASRPALPANSVEAAPSSEIHVARGAAAEADAPQQLVCLICLDALEPEDFESGGAIVLECACRGELALRHRTCAEKWARVKGDSVCDVCKAPIRNLPAFTPRAPASEGGTEGDAFDLDDRAHNAGPLFLGEQMPGSADIVFDCIRITWIATIVAVLFLNLNLPTALVAGLIVGVGYTLFARAMYRQQIAALQREYLREHPTANPDPTATLNAVVVEPRGGSPTAVAGTPVNPTNSTAGPVGAAAEPVPGQGGHPVAVVV</sequence>
<dbReference type="PANTHER" id="PTHR46158:SF1">
    <property type="entry name" value="RING_U-BOX SUPERFAMILY PROTEIN"/>
    <property type="match status" value="1"/>
</dbReference>
<organism evidence="7 8">
    <name type="scientific">Elliptochloris bilobata</name>
    <dbReference type="NCBI Taxonomy" id="381761"/>
    <lineage>
        <taxon>Eukaryota</taxon>
        <taxon>Viridiplantae</taxon>
        <taxon>Chlorophyta</taxon>
        <taxon>core chlorophytes</taxon>
        <taxon>Trebouxiophyceae</taxon>
        <taxon>Trebouxiophyceae incertae sedis</taxon>
        <taxon>Elliptochloris clade</taxon>
        <taxon>Elliptochloris</taxon>
    </lineage>
</organism>
<dbReference type="AlphaFoldDB" id="A0AAW1QIN2"/>
<feature type="region of interest" description="Disordered" evidence="4">
    <location>
        <begin position="48"/>
        <end position="82"/>
    </location>
</feature>
<feature type="compositionally biased region" description="Polar residues" evidence="4">
    <location>
        <begin position="1"/>
        <end position="10"/>
    </location>
</feature>
<dbReference type="Proteomes" id="UP001445335">
    <property type="component" value="Unassembled WGS sequence"/>
</dbReference>
<dbReference type="SUPFAM" id="SSF57850">
    <property type="entry name" value="RING/U-box"/>
    <property type="match status" value="1"/>
</dbReference>
<feature type="transmembrane region" description="Helical" evidence="5">
    <location>
        <begin position="258"/>
        <end position="278"/>
    </location>
</feature>
<name>A0AAW1QIN2_9CHLO</name>
<dbReference type="CDD" id="cd16495">
    <property type="entry name" value="RING_CH-C4HC3_MARCH"/>
    <property type="match status" value="1"/>
</dbReference>
<evidence type="ECO:0000256" key="1">
    <source>
        <dbReference type="ARBA" id="ARBA00022723"/>
    </source>
</evidence>
<protein>
    <recommendedName>
        <fullName evidence="6">RING-CH-type domain-containing protein</fullName>
    </recommendedName>
</protein>
<evidence type="ECO:0000259" key="6">
    <source>
        <dbReference type="PROSITE" id="PS51292"/>
    </source>
</evidence>
<keyword evidence="8" id="KW-1185">Reference proteome</keyword>
<keyword evidence="1" id="KW-0479">Metal-binding</keyword>
<proteinExistence type="predicted"/>
<gene>
    <name evidence="7" type="ORF">WJX81_003053</name>
</gene>
<keyword evidence="5" id="KW-0812">Transmembrane</keyword>
<evidence type="ECO:0000256" key="4">
    <source>
        <dbReference type="SAM" id="MobiDB-lite"/>
    </source>
</evidence>
<dbReference type="EMBL" id="JALJOU010000104">
    <property type="protein sequence ID" value="KAK9821295.1"/>
    <property type="molecule type" value="Genomic_DNA"/>
</dbReference>
<accession>A0AAW1QIN2</accession>
<feature type="compositionally biased region" description="Polar residues" evidence="4">
    <location>
        <begin position="50"/>
        <end position="62"/>
    </location>
</feature>
<feature type="domain" description="RING-CH-type" evidence="6">
    <location>
        <begin position="124"/>
        <end position="190"/>
    </location>
</feature>
<dbReference type="InterPro" id="IPR011016">
    <property type="entry name" value="Znf_RING-CH"/>
</dbReference>
<feature type="compositionally biased region" description="Basic and acidic residues" evidence="4">
    <location>
        <begin position="65"/>
        <end position="77"/>
    </location>
</feature>
<dbReference type="PROSITE" id="PS51292">
    <property type="entry name" value="ZF_RING_CH"/>
    <property type="match status" value="1"/>
</dbReference>
<dbReference type="PANTHER" id="PTHR46158">
    <property type="entry name" value="OS02G0165000 PROTEIN"/>
    <property type="match status" value="1"/>
</dbReference>
<feature type="region of interest" description="Disordered" evidence="4">
    <location>
        <begin position="1"/>
        <end position="22"/>
    </location>
</feature>
<reference evidence="7 8" key="1">
    <citation type="journal article" date="2024" name="Nat. Commun.">
        <title>Phylogenomics reveals the evolutionary origins of lichenization in chlorophyte algae.</title>
        <authorList>
            <person name="Puginier C."/>
            <person name="Libourel C."/>
            <person name="Otte J."/>
            <person name="Skaloud P."/>
            <person name="Haon M."/>
            <person name="Grisel S."/>
            <person name="Petersen M."/>
            <person name="Berrin J.G."/>
            <person name="Delaux P.M."/>
            <person name="Dal Grande F."/>
            <person name="Keller J."/>
        </authorList>
    </citation>
    <scope>NUCLEOTIDE SEQUENCE [LARGE SCALE GENOMIC DNA]</scope>
    <source>
        <strain evidence="7 8">SAG 245.80</strain>
    </source>
</reference>